<keyword evidence="3" id="KW-0238">DNA-binding</keyword>
<proteinExistence type="inferred from homology"/>
<dbReference type="EMBL" id="SNSQ01000107">
    <property type="protein sequence ID" value="TEU32024.1"/>
    <property type="molecule type" value="Genomic_DNA"/>
</dbReference>
<feature type="domain" description="HTH lysR-type" evidence="5">
    <location>
        <begin position="7"/>
        <end position="64"/>
    </location>
</feature>
<dbReference type="Gene3D" id="3.40.190.290">
    <property type="match status" value="1"/>
</dbReference>
<dbReference type="Pfam" id="PF03466">
    <property type="entry name" value="LysR_substrate"/>
    <property type="match status" value="1"/>
</dbReference>
<dbReference type="InterPro" id="IPR036388">
    <property type="entry name" value="WH-like_DNA-bd_sf"/>
</dbReference>
<sequence length="314" mass="33719">MDWTHRLRLRHLQVLLSLAGTGNLSQSAVALATTQPALSKWLKELEEDVGLPLFERHARGLRPTAYGEALIEHARRVEAQLDVARDDMAALREGGSGLVTIGTSGVAAADTVPLAVSQLLKRMPRAQVRLTESTMNQLMPQLARSELDIVVGRSGSTSVDPLLHAEALYVDPVVFVARPGHALTGAASVGWDDVLACSWIVWPSGTPVHNALETALTAAGRVRPPHCVESNSSILNLTLLNNTDLLGVASYRAAQRFEQLNAIRILPMQLEGQGAVSMYWHPDSANRAAVAATIECLRACAAPQVGGWEKVTAE</sequence>
<dbReference type="InterPro" id="IPR050950">
    <property type="entry name" value="HTH-type_LysR_regulators"/>
</dbReference>
<evidence type="ECO:0000259" key="5">
    <source>
        <dbReference type="PROSITE" id="PS50931"/>
    </source>
</evidence>
<dbReference type="GO" id="GO:0003677">
    <property type="term" value="F:DNA binding"/>
    <property type="evidence" value="ECO:0007669"/>
    <property type="project" value="UniProtKB-KW"/>
</dbReference>
<dbReference type="PROSITE" id="PS50931">
    <property type="entry name" value="HTH_LYSR"/>
    <property type="match status" value="1"/>
</dbReference>
<comment type="caution">
    <text evidence="6">The sequence shown here is derived from an EMBL/GenBank/DDBJ whole genome shotgun (WGS) entry which is preliminary data.</text>
</comment>
<dbReference type="Pfam" id="PF00126">
    <property type="entry name" value="HTH_1"/>
    <property type="match status" value="1"/>
</dbReference>
<dbReference type="PRINTS" id="PR00039">
    <property type="entry name" value="HTHLYSR"/>
</dbReference>
<name>A0AAX2RAZ4_BURCE</name>
<evidence type="ECO:0000256" key="3">
    <source>
        <dbReference type="ARBA" id="ARBA00023125"/>
    </source>
</evidence>
<keyword evidence="2" id="KW-0805">Transcription regulation</keyword>
<reference evidence="6 7" key="1">
    <citation type="submission" date="2019-03" db="EMBL/GenBank/DDBJ databases">
        <title>Burkholderia cepacia outbreak.</title>
        <authorList>
            <person name="Farzana R."/>
            <person name="Walsh T.R."/>
        </authorList>
    </citation>
    <scope>NUCLEOTIDE SEQUENCE [LARGE SCALE GENOMIC DNA]</scope>
    <source>
        <strain evidence="7">d13</strain>
    </source>
</reference>
<accession>A0AAX2RAZ4</accession>
<dbReference type="GO" id="GO:0005829">
    <property type="term" value="C:cytosol"/>
    <property type="evidence" value="ECO:0007669"/>
    <property type="project" value="TreeGrafter"/>
</dbReference>
<dbReference type="InterPro" id="IPR005119">
    <property type="entry name" value="LysR_subst-bd"/>
</dbReference>
<protein>
    <submittedName>
        <fullName evidence="6">LysR family transcriptional regulator</fullName>
    </submittedName>
</protein>
<organism evidence="6 7">
    <name type="scientific">Burkholderia cepacia</name>
    <name type="common">Pseudomonas cepacia</name>
    <dbReference type="NCBI Taxonomy" id="292"/>
    <lineage>
        <taxon>Bacteria</taxon>
        <taxon>Pseudomonadati</taxon>
        <taxon>Pseudomonadota</taxon>
        <taxon>Betaproteobacteria</taxon>
        <taxon>Burkholderiales</taxon>
        <taxon>Burkholderiaceae</taxon>
        <taxon>Burkholderia</taxon>
        <taxon>Burkholderia cepacia complex</taxon>
    </lineage>
</organism>
<dbReference type="InterPro" id="IPR036390">
    <property type="entry name" value="WH_DNA-bd_sf"/>
</dbReference>
<dbReference type="GO" id="GO:0003700">
    <property type="term" value="F:DNA-binding transcription factor activity"/>
    <property type="evidence" value="ECO:0007669"/>
    <property type="project" value="InterPro"/>
</dbReference>
<evidence type="ECO:0000313" key="6">
    <source>
        <dbReference type="EMBL" id="TEU32024.1"/>
    </source>
</evidence>
<dbReference type="SUPFAM" id="SSF46785">
    <property type="entry name" value="Winged helix' DNA-binding domain"/>
    <property type="match status" value="1"/>
</dbReference>
<dbReference type="PANTHER" id="PTHR30419">
    <property type="entry name" value="HTH-TYPE TRANSCRIPTIONAL REGULATOR YBHD"/>
    <property type="match status" value="1"/>
</dbReference>
<evidence type="ECO:0000256" key="4">
    <source>
        <dbReference type="ARBA" id="ARBA00023163"/>
    </source>
</evidence>
<gene>
    <name evidence="6" type="ORF">E3D37_43750</name>
</gene>
<dbReference type="InterPro" id="IPR000847">
    <property type="entry name" value="LysR_HTH_N"/>
</dbReference>
<dbReference type="AlphaFoldDB" id="A0AAX2RAZ4"/>
<dbReference type="SUPFAM" id="SSF53850">
    <property type="entry name" value="Periplasmic binding protein-like II"/>
    <property type="match status" value="1"/>
</dbReference>
<dbReference type="RefSeq" id="WP_134255709.1">
    <property type="nucleotide sequence ID" value="NZ_SNSF01000114.1"/>
</dbReference>
<comment type="similarity">
    <text evidence="1">Belongs to the LysR transcriptional regulatory family.</text>
</comment>
<dbReference type="Proteomes" id="UP000298234">
    <property type="component" value="Unassembled WGS sequence"/>
</dbReference>
<evidence type="ECO:0000256" key="2">
    <source>
        <dbReference type="ARBA" id="ARBA00023015"/>
    </source>
</evidence>
<dbReference type="Gene3D" id="1.10.10.10">
    <property type="entry name" value="Winged helix-like DNA-binding domain superfamily/Winged helix DNA-binding domain"/>
    <property type="match status" value="1"/>
</dbReference>
<dbReference type="PANTHER" id="PTHR30419:SF8">
    <property type="entry name" value="NITROGEN ASSIMILATION TRANSCRIPTIONAL ACTIVATOR-RELATED"/>
    <property type="match status" value="1"/>
</dbReference>
<keyword evidence="4" id="KW-0804">Transcription</keyword>
<evidence type="ECO:0000256" key="1">
    <source>
        <dbReference type="ARBA" id="ARBA00009437"/>
    </source>
</evidence>
<evidence type="ECO:0000313" key="7">
    <source>
        <dbReference type="Proteomes" id="UP000298234"/>
    </source>
</evidence>